<dbReference type="RefSeq" id="WP_061854244.1">
    <property type="nucleotide sequence ID" value="NZ_LUGM01000002.1"/>
</dbReference>
<dbReference type="EMBL" id="LUGM01000002">
    <property type="protein sequence ID" value="KYH14020.1"/>
    <property type="molecule type" value="Genomic_DNA"/>
</dbReference>
<evidence type="ECO:0000256" key="2">
    <source>
        <dbReference type="ARBA" id="ARBA00023125"/>
    </source>
</evidence>
<evidence type="ECO:0000259" key="4">
    <source>
        <dbReference type="PROSITE" id="PS01124"/>
    </source>
</evidence>
<dbReference type="InterPro" id="IPR020449">
    <property type="entry name" value="Tscrpt_reg_AraC-type_HTH"/>
</dbReference>
<dbReference type="Gene3D" id="1.10.10.60">
    <property type="entry name" value="Homeodomain-like"/>
    <property type="match status" value="2"/>
</dbReference>
<dbReference type="PROSITE" id="PS01124">
    <property type="entry name" value="HTH_ARAC_FAMILY_2"/>
    <property type="match status" value="1"/>
</dbReference>
<dbReference type="Proteomes" id="UP000075418">
    <property type="component" value="Unassembled WGS sequence"/>
</dbReference>
<dbReference type="Pfam" id="PF12833">
    <property type="entry name" value="HTH_18"/>
    <property type="match status" value="1"/>
</dbReference>
<comment type="caution">
    <text evidence="5">The sequence shown here is derived from an EMBL/GenBank/DDBJ whole genome shotgun (WGS) entry which is preliminary data.</text>
</comment>
<dbReference type="Gene3D" id="2.60.120.280">
    <property type="entry name" value="Regulatory protein AraC"/>
    <property type="match status" value="1"/>
</dbReference>
<evidence type="ECO:0000256" key="3">
    <source>
        <dbReference type="ARBA" id="ARBA00023163"/>
    </source>
</evidence>
<dbReference type="GO" id="GO:0003700">
    <property type="term" value="F:DNA-binding transcription factor activity"/>
    <property type="evidence" value="ECO:0007669"/>
    <property type="project" value="InterPro"/>
</dbReference>
<dbReference type="PANTHER" id="PTHR43280">
    <property type="entry name" value="ARAC-FAMILY TRANSCRIPTIONAL REGULATOR"/>
    <property type="match status" value="1"/>
</dbReference>
<keyword evidence="2" id="KW-0238">DNA-binding</keyword>
<evidence type="ECO:0000313" key="5">
    <source>
        <dbReference type="EMBL" id="KYH14020.1"/>
    </source>
</evidence>
<dbReference type="InterPro" id="IPR009057">
    <property type="entry name" value="Homeodomain-like_sf"/>
</dbReference>
<organism evidence="5 6">
    <name type="scientific">Staphylococcus kloosii</name>
    <dbReference type="NCBI Taxonomy" id="29384"/>
    <lineage>
        <taxon>Bacteria</taxon>
        <taxon>Bacillati</taxon>
        <taxon>Bacillota</taxon>
        <taxon>Bacilli</taxon>
        <taxon>Bacillales</taxon>
        <taxon>Staphylococcaceae</taxon>
        <taxon>Staphylococcus</taxon>
    </lineage>
</organism>
<dbReference type="SUPFAM" id="SSF51215">
    <property type="entry name" value="Regulatory protein AraC"/>
    <property type="match status" value="1"/>
</dbReference>
<dbReference type="InterPro" id="IPR037923">
    <property type="entry name" value="HTH-like"/>
</dbReference>
<dbReference type="Pfam" id="PF02311">
    <property type="entry name" value="AraC_binding"/>
    <property type="match status" value="1"/>
</dbReference>
<evidence type="ECO:0000313" key="6">
    <source>
        <dbReference type="Proteomes" id="UP000075418"/>
    </source>
</evidence>
<keyword evidence="1" id="KW-0805">Transcription regulation</keyword>
<feature type="domain" description="HTH araC/xylS-type" evidence="4">
    <location>
        <begin position="184"/>
        <end position="282"/>
    </location>
</feature>
<accession>A0A151A4C5</accession>
<dbReference type="InterPro" id="IPR003313">
    <property type="entry name" value="AraC-bd"/>
</dbReference>
<proteinExistence type="predicted"/>
<dbReference type="PANTHER" id="PTHR43280:SF28">
    <property type="entry name" value="HTH-TYPE TRANSCRIPTIONAL ACTIVATOR RHAS"/>
    <property type="match status" value="1"/>
</dbReference>
<sequence>MEGFFAHNAYGFRFTGEHQNKVVGLNSIGYELQQEHSYQWNGLTRNENNIFIFQYTLKGQGAIRIKNKTYTLNVGDAFFVQVPSDHNYYLPQPSNEWEFLYFTVFGEEASRLFNQITKNHGHIFTLPLHSEPIKHIFKTLETIETTGITNSYIGSIAAYSFIMKCVEYFEYGLKRPNDYPISIVKATQFIEKNYKQDITLEDIVEISKLSKYHFTRQFKKYVNETPINYLTNIRINNALPYLSQNNVTIDWIAQEVGFRSTNYFSKVFKKKIGISSSKYRKDTTMMSVNKIFTD</sequence>
<name>A0A151A4C5_9STAP</name>
<dbReference type="SMART" id="SM00342">
    <property type="entry name" value="HTH_ARAC"/>
    <property type="match status" value="1"/>
</dbReference>
<gene>
    <name evidence="5" type="ORF">A0131_04285</name>
</gene>
<evidence type="ECO:0000256" key="1">
    <source>
        <dbReference type="ARBA" id="ARBA00023015"/>
    </source>
</evidence>
<dbReference type="GO" id="GO:0043565">
    <property type="term" value="F:sequence-specific DNA binding"/>
    <property type="evidence" value="ECO:0007669"/>
    <property type="project" value="InterPro"/>
</dbReference>
<protein>
    <submittedName>
        <fullName evidence="5">Transcriptional regulator</fullName>
    </submittedName>
</protein>
<keyword evidence="3" id="KW-0804">Transcription</keyword>
<dbReference type="InterPro" id="IPR018060">
    <property type="entry name" value="HTH_AraC"/>
</dbReference>
<dbReference type="PRINTS" id="PR00032">
    <property type="entry name" value="HTHARAC"/>
</dbReference>
<reference evidence="5 6" key="1">
    <citation type="submission" date="2016-02" db="EMBL/GenBank/DDBJ databases">
        <title>Draft genome sequence of hydrocarbon degrading Staphylococcus saprophyticus Strain CNV2, isolated from crude-oil contaminated soil from Noonmati Oil Refinery, Guwahati, Assam, India.</title>
        <authorList>
            <person name="Mukherjee A."/>
            <person name="Chettri B."/>
            <person name="Langpoklakpam J."/>
            <person name="Singh A.K."/>
            <person name="Chattopadhyay D.J."/>
        </authorList>
    </citation>
    <scope>NUCLEOTIDE SEQUENCE [LARGE SCALE GENOMIC DNA]</scope>
    <source>
        <strain evidence="5 6">CNV2</strain>
    </source>
</reference>
<dbReference type="SUPFAM" id="SSF46689">
    <property type="entry name" value="Homeodomain-like"/>
    <property type="match status" value="2"/>
</dbReference>
<dbReference type="AlphaFoldDB" id="A0A151A4C5"/>